<dbReference type="AlphaFoldDB" id="A0A8C5LIT7"/>
<feature type="domain" description="RFX-type winged-helix" evidence="3">
    <location>
        <begin position="93"/>
        <end position="133"/>
    </location>
</feature>
<evidence type="ECO:0000313" key="5">
    <source>
        <dbReference type="Proteomes" id="UP000694385"/>
    </source>
</evidence>
<dbReference type="GO" id="GO:0000978">
    <property type="term" value="F:RNA polymerase II cis-regulatory region sequence-specific DNA binding"/>
    <property type="evidence" value="ECO:0007669"/>
    <property type="project" value="TreeGrafter"/>
</dbReference>
<dbReference type="Gene3D" id="1.10.10.10">
    <property type="entry name" value="Winged helix-like DNA-binding domain superfamily/Winged helix DNA-binding domain"/>
    <property type="match status" value="1"/>
</dbReference>
<keyword evidence="5" id="KW-1185">Reference proteome</keyword>
<evidence type="ECO:0000256" key="2">
    <source>
        <dbReference type="SAM" id="MobiDB-lite"/>
    </source>
</evidence>
<dbReference type="PANTHER" id="PTHR12619:SF18">
    <property type="entry name" value="DNA-BINDING PROTEIN RFX5"/>
    <property type="match status" value="1"/>
</dbReference>
<dbReference type="Pfam" id="PF02257">
    <property type="entry name" value="RFX_DNA_binding"/>
    <property type="match status" value="1"/>
</dbReference>
<organism evidence="4 5">
    <name type="scientific">Jaculus jaculus</name>
    <name type="common">Lesser Egyptian jerboa</name>
    <dbReference type="NCBI Taxonomy" id="51337"/>
    <lineage>
        <taxon>Eukaryota</taxon>
        <taxon>Metazoa</taxon>
        <taxon>Chordata</taxon>
        <taxon>Craniata</taxon>
        <taxon>Vertebrata</taxon>
        <taxon>Euteleostomi</taxon>
        <taxon>Mammalia</taxon>
        <taxon>Eutheria</taxon>
        <taxon>Euarchontoglires</taxon>
        <taxon>Glires</taxon>
        <taxon>Rodentia</taxon>
        <taxon>Myomorpha</taxon>
        <taxon>Dipodoidea</taxon>
        <taxon>Dipodidae</taxon>
        <taxon>Dipodinae</taxon>
        <taxon>Jaculus</taxon>
    </lineage>
</organism>
<feature type="region of interest" description="Disordered" evidence="2">
    <location>
        <begin position="1"/>
        <end position="30"/>
    </location>
</feature>
<evidence type="ECO:0000259" key="3">
    <source>
        <dbReference type="PROSITE" id="PS51526"/>
    </source>
</evidence>
<gene>
    <name evidence="4" type="primary">Rfx5</name>
</gene>
<feature type="compositionally biased region" description="Low complexity" evidence="2">
    <location>
        <begin position="14"/>
        <end position="28"/>
    </location>
</feature>
<dbReference type="GO" id="GO:0000981">
    <property type="term" value="F:DNA-binding transcription factor activity, RNA polymerase II-specific"/>
    <property type="evidence" value="ECO:0007669"/>
    <property type="project" value="TreeGrafter"/>
</dbReference>
<protein>
    <recommendedName>
        <fullName evidence="3">RFX-type winged-helix domain-containing protein</fullName>
    </recommendedName>
</protein>
<evidence type="ECO:0000313" key="4">
    <source>
        <dbReference type="Ensembl" id="ENSJJAP00000024114.1"/>
    </source>
</evidence>
<dbReference type="InterPro" id="IPR003150">
    <property type="entry name" value="DNA-bd_RFX"/>
</dbReference>
<dbReference type="InterPro" id="IPR039779">
    <property type="entry name" value="RFX-like"/>
</dbReference>
<proteinExistence type="predicted"/>
<accession>A0A8C5LIT7</accession>
<dbReference type="Pfam" id="PF18326">
    <property type="entry name" value="RFX5_N"/>
    <property type="match status" value="1"/>
</dbReference>
<dbReference type="Gene3D" id="6.10.140.1290">
    <property type="match status" value="1"/>
</dbReference>
<reference evidence="4" key="2">
    <citation type="submission" date="2025-09" db="UniProtKB">
        <authorList>
            <consortium name="Ensembl"/>
        </authorList>
    </citation>
    <scope>IDENTIFICATION</scope>
</reference>
<reference evidence="4" key="1">
    <citation type="submission" date="2025-08" db="UniProtKB">
        <authorList>
            <consortium name="Ensembl"/>
        </authorList>
    </citation>
    <scope>IDENTIFICATION</scope>
</reference>
<dbReference type="GeneTree" id="ENSGT01050000244970"/>
<sequence>MAEDEPDAKSPKTGARAAPQGGAEAGEPTTLLQRLRGTISKAVQNKVEGILQEVQKFSDNDKLYLYLQLPSGPSAGDKSSEPSTLSNEEYMYAYRWIRNHLEEHTDTCLPKQSVYDAYRKYCESLACCRPLST</sequence>
<dbReference type="Proteomes" id="UP000694385">
    <property type="component" value="Unassembled WGS sequence"/>
</dbReference>
<evidence type="ECO:0000256" key="1">
    <source>
        <dbReference type="ARBA" id="ARBA00023125"/>
    </source>
</evidence>
<dbReference type="InterPro" id="IPR036388">
    <property type="entry name" value="WH-like_DNA-bd_sf"/>
</dbReference>
<name>A0A8C5LIT7_JACJA</name>
<dbReference type="Ensembl" id="ENSJJAT00000030694.1">
    <property type="protein sequence ID" value="ENSJJAP00000024114.1"/>
    <property type="gene ID" value="ENSJJAG00000023680.1"/>
</dbReference>
<dbReference type="PANTHER" id="PTHR12619">
    <property type="entry name" value="RFX TRANSCRIPTION FACTOR FAMILY"/>
    <property type="match status" value="1"/>
</dbReference>
<dbReference type="PROSITE" id="PS51526">
    <property type="entry name" value="RFX_DBD"/>
    <property type="match status" value="1"/>
</dbReference>
<keyword evidence="1" id="KW-0238">DNA-binding</keyword>